<dbReference type="PANTHER" id="PTHR23317">
    <property type="entry name" value="DEDICATOR OF CYTOKINESIS DOCK"/>
    <property type="match status" value="1"/>
</dbReference>
<dbReference type="PANTHER" id="PTHR23317:SF26">
    <property type="entry name" value="ZIZIMIN, ISOFORM K"/>
    <property type="match status" value="1"/>
</dbReference>
<proteinExistence type="inferred from homology"/>
<gene>
    <name evidence="3" type="ORF">SARC_08443</name>
</gene>
<dbReference type="GO" id="GO:0007264">
    <property type="term" value="P:small GTPase-mediated signal transduction"/>
    <property type="evidence" value="ECO:0007669"/>
    <property type="project" value="InterPro"/>
</dbReference>
<evidence type="ECO:0000256" key="1">
    <source>
        <dbReference type="PROSITE-ProRule" id="PRU00984"/>
    </source>
</evidence>
<evidence type="ECO:0000313" key="4">
    <source>
        <dbReference type="Proteomes" id="UP000054560"/>
    </source>
</evidence>
<dbReference type="AlphaFoldDB" id="A0A0L0FQT0"/>
<protein>
    <recommendedName>
        <fullName evidence="2">DOCKER domain-containing protein</fullName>
    </recommendedName>
</protein>
<accession>A0A0L0FQT0</accession>
<evidence type="ECO:0000313" key="3">
    <source>
        <dbReference type="EMBL" id="KNC79152.1"/>
    </source>
</evidence>
<evidence type="ECO:0000259" key="2">
    <source>
        <dbReference type="PROSITE" id="PS51651"/>
    </source>
</evidence>
<dbReference type="InterPro" id="IPR026791">
    <property type="entry name" value="DOCK"/>
</dbReference>
<dbReference type="PROSITE" id="PS51651">
    <property type="entry name" value="DOCKER"/>
    <property type="match status" value="1"/>
</dbReference>
<dbReference type="GeneID" id="25908947"/>
<dbReference type="Pfam" id="PF20422">
    <property type="entry name" value="DHR-2_Lobe_B"/>
    <property type="match status" value="1"/>
</dbReference>
<dbReference type="InterPro" id="IPR043162">
    <property type="entry name" value="DOCK_C_lobe_C"/>
</dbReference>
<reference evidence="3 4" key="1">
    <citation type="submission" date="2011-02" db="EMBL/GenBank/DDBJ databases">
        <title>The Genome Sequence of Sphaeroforma arctica JP610.</title>
        <authorList>
            <consortium name="The Broad Institute Genome Sequencing Platform"/>
            <person name="Russ C."/>
            <person name="Cuomo C."/>
            <person name="Young S.K."/>
            <person name="Zeng Q."/>
            <person name="Gargeya S."/>
            <person name="Alvarado L."/>
            <person name="Berlin A."/>
            <person name="Chapman S.B."/>
            <person name="Chen Z."/>
            <person name="Freedman E."/>
            <person name="Gellesch M."/>
            <person name="Goldberg J."/>
            <person name="Griggs A."/>
            <person name="Gujja S."/>
            <person name="Heilman E."/>
            <person name="Heiman D."/>
            <person name="Howarth C."/>
            <person name="Mehta T."/>
            <person name="Neiman D."/>
            <person name="Pearson M."/>
            <person name="Roberts A."/>
            <person name="Saif S."/>
            <person name="Shea T."/>
            <person name="Shenoy N."/>
            <person name="Sisk P."/>
            <person name="Stolte C."/>
            <person name="Sykes S."/>
            <person name="White J."/>
            <person name="Yandava C."/>
            <person name="Burger G."/>
            <person name="Gray M.W."/>
            <person name="Holland P.W.H."/>
            <person name="King N."/>
            <person name="Lang F.B.F."/>
            <person name="Roger A.J."/>
            <person name="Ruiz-Trillo I."/>
            <person name="Haas B."/>
            <person name="Nusbaum C."/>
            <person name="Birren B."/>
        </authorList>
    </citation>
    <scope>NUCLEOTIDE SEQUENCE [LARGE SCALE GENOMIC DNA]</scope>
    <source>
        <strain evidence="3 4">JP610</strain>
    </source>
</reference>
<organism evidence="3 4">
    <name type="scientific">Sphaeroforma arctica JP610</name>
    <dbReference type="NCBI Taxonomy" id="667725"/>
    <lineage>
        <taxon>Eukaryota</taxon>
        <taxon>Ichthyosporea</taxon>
        <taxon>Ichthyophonida</taxon>
        <taxon>Sphaeroforma</taxon>
    </lineage>
</organism>
<comment type="similarity">
    <text evidence="1">Belongs to the DOCK family.</text>
</comment>
<dbReference type="OrthoDB" id="47328at2759"/>
<feature type="domain" description="DOCKER" evidence="2">
    <location>
        <begin position="1"/>
        <end position="329"/>
    </location>
</feature>
<dbReference type="eggNOG" id="KOG1997">
    <property type="taxonomic scope" value="Eukaryota"/>
</dbReference>
<dbReference type="Proteomes" id="UP000054560">
    <property type="component" value="Unassembled WGS sequence"/>
</dbReference>
<dbReference type="Pfam" id="PF20421">
    <property type="entry name" value="DHR-2_Lobe_C"/>
    <property type="match status" value="1"/>
</dbReference>
<dbReference type="InterPro" id="IPR046773">
    <property type="entry name" value="DOCKER_Lobe_C"/>
</dbReference>
<dbReference type="EMBL" id="KQ242355">
    <property type="protein sequence ID" value="KNC79152.1"/>
    <property type="molecule type" value="Genomic_DNA"/>
</dbReference>
<sequence length="361" mass="40695">MQSSSAMRSRQLWPMSHFTNQPQDHIQKPHSDTTKRKLIITDTSYTNSQKRLLGTYFRVAFVGSLFEDIDGAEFVYKEPTVTTLAEVSLRLKDFYGGKYGVEKVHLLQDSGPINHDTLDPELAYIQVTHVEPFFDETERMNRITAFERVVNVNRFVFEAPYTLTGKSHGTVKEQCKRKTIVTTAKHFPYVRSRIAVVAIETINLTPVDVAIEAIKRKTEELNAVVSSKNIKMLQLVLSGAVSATVNEGPLGMAQAFIPIGDHSSMAEKKRKNIKLLQEAFALFLQACGLAVDLNTQMCLEDQQEYAQNLDEKYTAMLADFRPYLKEQQMPIIRRKMATLHNNSLSVRTLSASATISTNGLV</sequence>
<dbReference type="InterPro" id="IPR046770">
    <property type="entry name" value="DOCKER_Lobe_B"/>
</dbReference>
<dbReference type="RefSeq" id="XP_014153054.1">
    <property type="nucleotide sequence ID" value="XM_014297579.1"/>
</dbReference>
<dbReference type="Gene3D" id="1.20.58.740">
    <property type="match status" value="1"/>
</dbReference>
<dbReference type="GO" id="GO:0005085">
    <property type="term" value="F:guanyl-nucleotide exchange factor activity"/>
    <property type="evidence" value="ECO:0007669"/>
    <property type="project" value="InterPro"/>
</dbReference>
<name>A0A0L0FQT0_9EUKA</name>
<keyword evidence="4" id="KW-1185">Reference proteome</keyword>
<dbReference type="STRING" id="667725.A0A0L0FQT0"/>
<dbReference type="InterPro" id="IPR027357">
    <property type="entry name" value="DOCKER_dom"/>
</dbReference>